<organism evidence="2 3">
    <name type="scientific">Xylaria multiplex</name>
    <dbReference type="NCBI Taxonomy" id="323545"/>
    <lineage>
        <taxon>Eukaryota</taxon>
        <taxon>Fungi</taxon>
        <taxon>Dikarya</taxon>
        <taxon>Ascomycota</taxon>
        <taxon>Pezizomycotina</taxon>
        <taxon>Sordariomycetes</taxon>
        <taxon>Xylariomycetidae</taxon>
        <taxon>Xylariales</taxon>
        <taxon>Xylariaceae</taxon>
        <taxon>Xylaria</taxon>
    </lineage>
</organism>
<dbReference type="OrthoDB" id="4767954at2759"/>
<keyword evidence="3" id="KW-1185">Reference proteome</keyword>
<sequence length="208" mass="23510">MAYSGNLPQKHDLSIPQKQTQSQMEEDVYDLDDPYLIPKALSRPPKAAGIITCRFLAIPINEPGSFFHNIAQYGQIIHESRDKLIMRVPMHMMDLLDRIRQIWVSKYLAPFTECRITLDLPRRDRMTTVIIQRVLAAHRDASTSGSGDTTEDTATTAGMADDRTTTLPHGPPTRGRTRVVPRRRSTSLPPSKVLAELSESPWHPPQFL</sequence>
<evidence type="ECO:0000313" key="2">
    <source>
        <dbReference type="EMBL" id="KAF2969736.1"/>
    </source>
</evidence>
<reference evidence="2 3" key="1">
    <citation type="submission" date="2019-12" db="EMBL/GenBank/DDBJ databases">
        <title>Draft genome sequence of the ascomycete Xylaria multiplex DSM 110363.</title>
        <authorList>
            <person name="Buettner E."/>
            <person name="Kellner H."/>
        </authorList>
    </citation>
    <scope>NUCLEOTIDE SEQUENCE [LARGE SCALE GENOMIC DNA]</scope>
    <source>
        <strain evidence="2 3">DSM 110363</strain>
    </source>
</reference>
<evidence type="ECO:0000313" key="3">
    <source>
        <dbReference type="Proteomes" id="UP000481858"/>
    </source>
</evidence>
<dbReference type="InParanoid" id="A0A7C8N6S0"/>
<feature type="compositionally biased region" description="Basic residues" evidence="1">
    <location>
        <begin position="175"/>
        <end position="185"/>
    </location>
</feature>
<feature type="region of interest" description="Disordered" evidence="1">
    <location>
        <begin position="140"/>
        <end position="208"/>
    </location>
</feature>
<evidence type="ECO:0000256" key="1">
    <source>
        <dbReference type="SAM" id="MobiDB-lite"/>
    </source>
</evidence>
<protein>
    <submittedName>
        <fullName evidence="2">Uncharacterized protein</fullName>
    </submittedName>
</protein>
<dbReference type="AlphaFoldDB" id="A0A7C8N6S0"/>
<comment type="caution">
    <text evidence="2">The sequence shown here is derived from an EMBL/GenBank/DDBJ whole genome shotgun (WGS) entry which is preliminary data.</text>
</comment>
<dbReference type="Proteomes" id="UP000481858">
    <property type="component" value="Unassembled WGS sequence"/>
</dbReference>
<accession>A0A7C8N6S0</accession>
<feature type="compositionally biased region" description="Low complexity" evidence="1">
    <location>
        <begin position="142"/>
        <end position="159"/>
    </location>
</feature>
<gene>
    <name evidence="2" type="ORF">GQX73_g3842</name>
</gene>
<name>A0A7C8N6S0_9PEZI</name>
<feature type="region of interest" description="Disordered" evidence="1">
    <location>
        <begin position="1"/>
        <end position="24"/>
    </location>
</feature>
<proteinExistence type="predicted"/>
<dbReference type="EMBL" id="WUBL01000032">
    <property type="protein sequence ID" value="KAF2969736.1"/>
    <property type="molecule type" value="Genomic_DNA"/>
</dbReference>